<keyword evidence="1" id="KW-0460">Magnesium</keyword>
<dbReference type="GO" id="GO:0046872">
    <property type="term" value="F:metal ion binding"/>
    <property type="evidence" value="ECO:0007669"/>
    <property type="project" value="UniProtKB-KW"/>
</dbReference>
<gene>
    <name evidence="4" type="ORF">HPA02_33800</name>
</gene>
<dbReference type="EC" id="3.1.3.27" evidence="1"/>
<dbReference type="InterPro" id="IPR007686">
    <property type="entry name" value="YutG/PgpA"/>
</dbReference>
<sequence length="154" mass="16636">MIETTVVLLATGLGLGWLPWAPGTFGSLIGLPLAWWLMGLSPRRRVVTLAILLTFAVPLCHWASRWLGGGDLSQIVADEYLAFPVVVLGLAAVRRPWVLGAAFVLYRLFDIAKLPPIGQLEAIGGGLGIVLDDLVAALYAWALLAIGIALWRRR</sequence>
<accession>A0A510XEE6</accession>
<dbReference type="SUPFAM" id="SSF101307">
    <property type="entry name" value="YutG-like"/>
    <property type="match status" value="1"/>
</dbReference>
<protein>
    <recommendedName>
        <fullName evidence="1">Phosphatidylglycerophosphatase A</fullName>
        <ecNumber evidence="1">3.1.3.27</ecNumber>
    </recommendedName>
    <alternativeName>
        <fullName evidence="1">Phosphatidylglycerolphosphate phosphatase A</fullName>
    </alternativeName>
</protein>
<evidence type="ECO:0000313" key="4">
    <source>
        <dbReference type="EMBL" id="GEK49097.1"/>
    </source>
</evidence>
<comment type="function">
    <text evidence="1">Lipid phosphatase which dephosphorylates phosphatidylglycerophosphate (PGP) to phosphatidylglycerol (PG).</text>
</comment>
<dbReference type="EMBL" id="BJUK01000069">
    <property type="protein sequence ID" value="GEK49097.1"/>
    <property type="molecule type" value="Genomic_DNA"/>
</dbReference>
<dbReference type="InterPro" id="IPR036681">
    <property type="entry name" value="PgpA-like_sf"/>
</dbReference>
<dbReference type="Pfam" id="PF04608">
    <property type="entry name" value="PgpA"/>
    <property type="match status" value="1"/>
</dbReference>
<comment type="caution">
    <text evidence="4">The sequence shown here is derived from an EMBL/GenBank/DDBJ whole genome shotgun (WGS) entry which is preliminary data.</text>
</comment>
<comment type="subcellular location">
    <subcellularLocation>
        <location evidence="1">Cell inner membrane</location>
        <topology evidence="1">Multi-pass membrane protein</topology>
    </subcellularLocation>
</comment>
<comment type="catalytic activity">
    <reaction evidence="1">
        <text>a 1,2-diacyl-sn-glycero-3-phospho-(1'-sn-glycero-3'-phosphate) + H2O = a 1,2-diacyl-sn-glycero-3-phospho-(1'-sn-glycerol) + phosphate</text>
        <dbReference type="Rhea" id="RHEA:33751"/>
        <dbReference type="ChEBI" id="CHEBI:15377"/>
        <dbReference type="ChEBI" id="CHEBI:43474"/>
        <dbReference type="ChEBI" id="CHEBI:60110"/>
        <dbReference type="ChEBI" id="CHEBI:64716"/>
        <dbReference type="EC" id="3.1.3.27"/>
    </reaction>
</comment>
<dbReference type="GO" id="GO:0008962">
    <property type="term" value="F:phosphatidylglycerophosphatase activity"/>
    <property type="evidence" value="ECO:0007669"/>
    <property type="project" value="UniProtKB-EC"/>
</dbReference>
<keyword evidence="1" id="KW-0997">Cell inner membrane</keyword>
<dbReference type="InterPro" id="IPR026037">
    <property type="entry name" value="PgpA"/>
</dbReference>
<dbReference type="UniPathway" id="UPA00084">
    <property type="reaction ID" value="UER00504"/>
</dbReference>
<feature type="transmembrane region" description="Helical" evidence="2">
    <location>
        <begin position="127"/>
        <end position="151"/>
    </location>
</feature>
<name>A0A510XEE6_9GAMM</name>
<dbReference type="AlphaFoldDB" id="A0A510XEE6"/>
<evidence type="ECO:0000313" key="5">
    <source>
        <dbReference type="Proteomes" id="UP000321275"/>
    </source>
</evidence>
<keyword evidence="1" id="KW-1208">Phospholipid metabolism</keyword>
<dbReference type="PANTHER" id="PTHR36305:SF1">
    <property type="entry name" value="PHOSPHATIDYLGLYCEROPHOSPHATASE A"/>
    <property type="match status" value="1"/>
</dbReference>
<reference evidence="4 5" key="1">
    <citation type="submission" date="2019-07" db="EMBL/GenBank/DDBJ databases">
        <title>Whole genome shotgun sequence of Halomonas pacifica NBRC 102220.</title>
        <authorList>
            <person name="Hosoyama A."/>
            <person name="Uohara A."/>
            <person name="Ohji S."/>
            <person name="Ichikawa N."/>
        </authorList>
    </citation>
    <scope>NUCLEOTIDE SEQUENCE [LARGE SCALE GENOMIC DNA]</scope>
    <source>
        <strain evidence="4 5">NBRC 102220</strain>
    </source>
</reference>
<dbReference type="GO" id="GO:0005886">
    <property type="term" value="C:plasma membrane"/>
    <property type="evidence" value="ECO:0007669"/>
    <property type="project" value="UniProtKB-SubCell"/>
</dbReference>
<keyword evidence="1" id="KW-0479">Metal-binding</keyword>
<keyword evidence="2" id="KW-1133">Transmembrane helix</keyword>
<keyword evidence="1" id="KW-0378">Hydrolase</keyword>
<evidence type="ECO:0000259" key="3">
    <source>
        <dbReference type="Pfam" id="PF04608"/>
    </source>
</evidence>
<feature type="domain" description="YutG/PgpA" evidence="3">
    <location>
        <begin position="9"/>
        <end position="146"/>
    </location>
</feature>
<feature type="transmembrane region" description="Helical" evidence="2">
    <location>
        <begin position="20"/>
        <end position="39"/>
    </location>
</feature>
<keyword evidence="1" id="KW-0443">Lipid metabolism</keyword>
<dbReference type="Proteomes" id="UP000321275">
    <property type="component" value="Unassembled WGS sequence"/>
</dbReference>
<keyword evidence="5" id="KW-1185">Reference proteome</keyword>
<dbReference type="PIRSF" id="PIRSF006162">
    <property type="entry name" value="PgpA"/>
    <property type="match status" value="1"/>
</dbReference>
<dbReference type="OrthoDB" id="6162625at2"/>
<dbReference type="GO" id="GO:0006655">
    <property type="term" value="P:phosphatidylglycerol biosynthetic process"/>
    <property type="evidence" value="ECO:0007669"/>
    <property type="project" value="UniProtKB-UniPathway"/>
</dbReference>
<keyword evidence="1" id="KW-0442">Lipid degradation</keyword>
<comment type="cofactor">
    <cofactor evidence="1">
        <name>Mg(2+)</name>
        <dbReference type="ChEBI" id="CHEBI:18420"/>
    </cofactor>
</comment>
<proteinExistence type="predicted"/>
<feature type="transmembrane region" description="Helical" evidence="2">
    <location>
        <begin position="46"/>
        <end position="68"/>
    </location>
</feature>
<evidence type="ECO:0000256" key="2">
    <source>
        <dbReference type="SAM" id="Phobius"/>
    </source>
</evidence>
<evidence type="ECO:0000256" key="1">
    <source>
        <dbReference type="PIRNR" id="PIRNR006162"/>
    </source>
</evidence>
<dbReference type="RefSeq" id="WP_146804416.1">
    <property type="nucleotide sequence ID" value="NZ_BJUK01000069.1"/>
</dbReference>
<keyword evidence="1" id="KW-1003">Cell membrane</keyword>
<keyword evidence="1 2" id="KW-0472">Membrane</keyword>
<dbReference type="GO" id="GO:0009395">
    <property type="term" value="P:phospholipid catabolic process"/>
    <property type="evidence" value="ECO:0007669"/>
    <property type="project" value="UniProtKB-KW"/>
</dbReference>
<keyword evidence="1" id="KW-0595">Phospholipid degradation</keyword>
<dbReference type="PANTHER" id="PTHR36305">
    <property type="entry name" value="PHOSPHATIDYLGLYCEROPHOSPHATASE A"/>
    <property type="match status" value="1"/>
</dbReference>
<dbReference type="CDD" id="cd06971">
    <property type="entry name" value="PgpA"/>
    <property type="match status" value="1"/>
</dbReference>
<keyword evidence="1 2" id="KW-0812">Transmembrane</keyword>
<comment type="pathway">
    <text evidence="1">Phospholipid metabolism; phosphatidylglycerol biosynthesis; phosphatidylglycerol from CDP-diacylglycerol: step 2/2.</text>
</comment>
<organism evidence="4 5">
    <name type="scientific">Bisbaumannia pacifica</name>
    <dbReference type="NCBI Taxonomy" id="77098"/>
    <lineage>
        <taxon>Bacteria</taxon>
        <taxon>Pseudomonadati</taxon>
        <taxon>Pseudomonadota</taxon>
        <taxon>Gammaproteobacteria</taxon>
        <taxon>Oceanospirillales</taxon>
        <taxon>Halomonadaceae</taxon>
        <taxon>Bisbaumannia</taxon>
    </lineage>
</organism>